<dbReference type="AlphaFoldDB" id="A0A1G7DXM8"/>
<dbReference type="RefSeq" id="WP_091150553.1">
    <property type="nucleotide sequence ID" value="NZ_FNAI01000007.1"/>
</dbReference>
<protein>
    <submittedName>
        <fullName evidence="2">Uncharacterized protein</fullName>
    </submittedName>
</protein>
<keyword evidence="3" id="KW-1185">Reference proteome</keyword>
<keyword evidence="1" id="KW-0812">Transmembrane</keyword>
<gene>
    <name evidence="2" type="ORF">SAMN05216464_107179</name>
</gene>
<dbReference type="STRING" id="1391627.SAMN05216464_107179"/>
<evidence type="ECO:0000256" key="1">
    <source>
        <dbReference type="SAM" id="Phobius"/>
    </source>
</evidence>
<organism evidence="2 3">
    <name type="scientific">Mucilaginibacter pineti</name>
    <dbReference type="NCBI Taxonomy" id="1391627"/>
    <lineage>
        <taxon>Bacteria</taxon>
        <taxon>Pseudomonadati</taxon>
        <taxon>Bacteroidota</taxon>
        <taxon>Sphingobacteriia</taxon>
        <taxon>Sphingobacteriales</taxon>
        <taxon>Sphingobacteriaceae</taxon>
        <taxon>Mucilaginibacter</taxon>
    </lineage>
</organism>
<proteinExistence type="predicted"/>
<evidence type="ECO:0000313" key="3">
    <source>
        <dbReference type="Proteomes" id="UP000199072"/>
    </source>
</evidence>
<keyword evidence="1" id="KW-1133">Transmembrane helix</keyword>
<dbReference type="OrthoDB" id="9867715at2"/>
<sequence>MQTAKEYCFNKRSTVFDVIIQILLSTLICYGFIKLADHLLIALLISSVPGYLLYLQYNVTKVVRQYNKLDADKQIRISEDRLILTMVQGNVTTLVNSNEIERVELYESKDLDKFSRYNYIIIYTSNNKRILITSFTIPLLVYDKPLEYFLRKKKRTYFKKSFNLIDTGKL</sequence>
<evidence type="ECO:0000313" key="2">
    <source>
        <dbReference type="EMBL" id="SDE56234.1"/>
    </source>
</evidence>
<dbReference type="EMBL" id="FNAI01000007">
    <property type="protein sequence ID" value="SDE56234.1"/>
    <property type="molecule type" value="Genomic_DNA"/>
</dbReference>
<accession>A0A1G7DXM8</accession>
<reference evidence="2 3" key="1">
    <citation type="submission" date="2016-10" db="EMBL/GenBank/DDBJ databases">
        <authorList>
            <person name="de Groot N.N."/>
        </authorList>
    </citation>
    <scope>NUCLEOTIDE SEQUENCE [LARGE SCALE GENOMIC DNA]</scope>
    <source>
        <strain evidence="2 3">47C3B</strain>
    </source>
</reference>
<dbReference type="Proteomes" id="UP000199072">
    <property type="component" value="Unassembled WGS sequence"/>
</dbReference>
<feature type="transmembrane region" description="Helical" evidence="1">
    <location>
        <begin position="39"/>
        <end position="57"/>
    </location>
</feature>
<name>A0A1G7DXM8_9SPHI</name>
<keyword evidence="1" id="KW-0472">Membrane</keyword>
<feature type="transmembrane region" description="Helical" evidence="1">
    <location>
        <begin position="15"/>
        <end position="33"/>
    </location>
</feature>